<evidence type="ECO:0000313" key="2">
    <source>
        <dbReference type="EMBL" id="QKV19757.1"/>
    </source>
</evidence>
<dbReference type="EMBL" id="CP054836">
    <property type="protein sequence ID" value="QKV19757.1"/>
    <property type="molecule type" value="Genomic_DNA"/>
</dbReference>
<dbReference type="Gene3D" id="3.20.80.10">
    <property type="entry name" value="Regulatory factor, effector binding domain"/>
    <property type="match status" value="1"/>
</dbReference>
<evidence type="ECO:0000313" key="3">
    <source>
        <dbReference type="Proteomes" id="UP000509367"/>
    </source>
</evidence>
<dbReference type="KEGG" id="orm:HTY61_15495"/>
<name>A0A6N1VLC5_9HYPH</name>
<dbReference type="RefSeq" id="WP_175277648.1">
    <property type="nucleotide sequence ID" value="NZ_CP054836.1"/>
</dbReference>
<dbReference type="InterPro" id="IPR011256">
    <property type="entry name" value="Reg_factor_effector_dom_sf"/>
</dbReference>
<dbReference type="InterPro" id="IPR029442">
    <property type="entry name" value="GyrI-like"/>
</dbReference>
<feature type="domain" description="GyrI-like small molecule binding" evidence="1">
    <location>
        <begin position="81"/>
        <end position="175"/>
    </location>
</feature>
<dbReference type="Proteomes" id="UP000509367">
    <property type="component" value="Chromosome"/>
</dbReference>
<dbReference type="Pfam" id="PF06445">
    <property type="entry name" value="GyrI-like"/>
    <property type="match status" value="1"/>
</dbReference>
<keyword evidence="3" id="KW-1185">Reference proteome</keyword>
<dbReference type="AlphaFoldDB" id="A0A6N1VLC5"/>
<proteinExistence type="predicted"/>
<protein>
    <submittedName>
        <fullName evidence="2">GyrI-like domain-containing protein</fullName>
    </submittedName>
</protein>
<accession>A0A6N1VLC5</accession>
<dbReference type="SUPFAM" id="SSF55136">
    <property type="entry name" value="Probable bacterial effector-binding domain"/>
    <property type="match status" value="1"/>
</dbReference>
<reference evidence="2 3" key="1">
    <citation type="submission" date="2020-06" db="EMBL/GenBank/DDBJ databases">
        <title>Oricola thermophila sp. nov. isolated from a tidal sediments.</title>
        <authorList>
            <person name="Kwon K.K."/>
            <person name="Yang S.-H."/>
            <person name="Park M.-J."/>
        </authorList>
    </citation>
    <scope>NUCLEOTIDE SEQUENCE [LARGE SCALE GENOMIC DNA]</scope>
    <source>
        <strain evidence="2 3">MEBiC13590</strain>
    </source>
</reference>
<gene>
    <name evidence="2" type="ORF">HTY61_15495</name>
</gene>
<evidence type="ECO:0000259" key="1">
    <source>
        <dbReference type="Pfam" id="PF06445"/>
    </source>
</evidence>
<organism evidence="2 3">
    <name type="scientific">Oricola thermophila</name>
    <dbReference type="NCBI Taxonomy" id="2742145"/>
    <lineage>
        <taxon>Bacteria</taxon>
        <taxon>Pseudomonadati</taxon>
        <taxon>Pseudomonadota</taxon>
        <taxon>Alphaproteobacteria</taxon>
        <taxon>Hyphomicrobiales</taxon>
        <taxon>Ahrensiaceae</taxon>
        <taxon>Oricola</taxon>
    </lineage>
</organism>
<sequence length="177" mass="19629">MLPVEKTAHEGAGLSVPCVIEREAEHYVALPAAGPMSNLPEFAPPKFRELHDLLADMGIADIGDGFFRYRSFSRQGHAELEVGNLVKRGIDAAAEIIAGEIPAGRYAFATHTGPYDRLHDAFLMLEGWMGGRGLEPEGMYGPEETRPACQLEIYRIHPMMEQDPRLWKTDILVKLAD</sequence>